<organism evidence="1 2">
    <name type="scientific">Caerostris darwini</name>
    <dbReference type="NCBI Taxonomy" id="1538125"/>
    <lineage>
        <taxon>Eukaryota</taxon>
        <taxon>Metazoa</taxon>
        <taxon>Ecdysozoa</taxon>
        <taxon>Arthropoda</taxon>
        <taxon>Chelicerata</taxon>
        <taxon>Arachnida</taxon>
        <taxon>Araneae</taxon>
        <taxon>Araneomorphae</taxon>
        <taxon>Entelegynae</taxon>
        <taxon>Araneoidea</taxon>
        <taxon>Araneidae</taxon>
        <taxon>Caerostris</taxon>
    </lineage>
</organism>
<comment type="caution">
    <text evidence="1">The sequence shown here is derived from an EMBL/GenBank/DDBJ whole genome shotgun (WGS) entry which is preliminary data.</text>
</comment>
<keyword evidence="2" id="KW-1185">Reference proteome</keyword>
<accession>A0AAV4NIE3</accession>
<evidence type="ECO:0008006" key="3">
    <source>
        <dbReference type="Google" id="ProtNLM"/>
    </source>
</evidence>
<name>A0AAV4NIE3_9ARAC</name>
<protein>
    <recommendedName>
        <fullName evidence="3">LAGLIDADG homing endonuclease</fullName>
    </recommendedName>
</protein>
<reference evidence="1 2" key="1">
    <citation type="submission" date="2021-06" db="EMBL/GenBank/DDBJ databases">
        <title>Caerostris darwini draft genome.</title>
        <authorList>
            <person name="Kono N."/>
            <person name="Arakawa K."/>
        </authorList>
    </citation>
    <scope>NUCLEOTIDE SEQUENCE [LARGE SCALE GENOMIC DNA]</scope>
</reference>
<sequence length="80" mass="8963">MWFHYSSSSITLNVTPLTLILGNAKRGSIKADSRPAEIGIKIGKTEDGKLLDKWLCHVILRYENLSLVVDEEGLLFFGSR</sequence>
<gene>
    <name evidence="1" type="ORF">CDAR_215981</name>
</gene>
<dbReference type="EMBL" id="BPLQ01001730">
    <property type="protein sequence ID" value="GIX84579.1"/>
    <property type="molecule type" value="Genomic_DNA"/>
</dbReference>
<dbReference type="AlphaFoldDB" id="A0AAV4NIE3"/>
<evidence type="ECO:0000313" key="2">
    <source>
        <dbReference type="Proteomes" id="UP001054837"/>
    </source>
</evidence>
<dbReference type="Proteomes" id="UP001054837">
    <property type="component" value="Unassembled WGS sequence"/>
</dbReference>
<proteinExistence type="predicted"/>
<evidence type="ECO:0000313" key="1">
    <source>
        <dbReference type="EMBL" id="GIX84579.1"/>
    </source>
</evidence>